<name>A0ABT3NR38_9PROT</name>
<evidence type="ECO:0000259" key="12">
    <source>
        <dbReference type="Pfam" id="PF02223"/>
    </source>
</evidence>
<keyword evidence="5 11" id="KW-0545">Nucleotide biosynthesis</keyword>
<evidence type="ECO:0000256" key="8">
    <source>
        <dbReference type="ARBA" id="ARBA00022840"/>
    </source>
</evidence>
<keyword evidence="8 11" id="KW-0067">ATP-binding</keyword>
<accession>A0ABT3NR38</accession>
<keyword evidence="14" id="KW-1185">Reference proteome</keyword>
<evidence type="ECO:0000313" key="14">
    <source>
        <dbReference type="Proteomes" id="UP001526430"/>
    </source>
</evidence>
<keyword evidence="4 11" id="KW-0808">Transferase</keyword>
<dbReference type="InterPro" id="IPR018094">
    <property type="entry name" value="Thymidylate_kinase"/>
</dbReference>
<evidence type="ECO:0000256" key="2">
    <source>
        <dbReference type="ARBA" id="ARBA00012980"/>
    </source>
</evidence>
<feature type="binding site" evidence="11">
    <location>
        <begin position="10"/>
        <end position="17"/>
    </location>
    <ligand>
        <name>ATP</name>
        <dbReference type="ChEBI" id="CHEBI:30616"/>
    </ligand>
</feature>
<dbReference type="EMBL" id="JAPFQI010000001">
    <property type="protein sequence ID" value="MCW8084625.1"/>
    <property type="molecule type" value="Genomic_DNA"/>
</dbReference>
<dbReference type="RefSeq" id="WP_301588288.1">
    <property type="nucleotide sequence ID" value="NZ_JAPFQI010000001.1"/>
</dbReference>
<evidence type="ECO:0000313" key="13">
    <source>
        <dbReference type="EMBL" id="MCW8084625.1"/>
    </source>
</evidence>
<dbReference type="SUPFAM" id="SSF52540">
    <property type="entry name" value="P-loop containing nucleoside triphosphate hydrolases"/>
    <property type="match status" value="1"/>
</dbReference>
<evidence type="ECO:0000256" key="4">
    <source>
        <dbReference type="ARBA" id="ARBA00022679"/>
    </source>
</evidence>
<evidence type="ECO:0000256" key="5">
    <source>
        <dbReference type="ARBA" id="ARBA00022727"/>
    </source>
</evidence>
<evidence type="ECO:0000256" key="9">
    <source>
        <dbReference type="ARBA" id="ARBA00029962"/>
    </source>
</evidence>
<organism evidence="13 14">
    <name type="scientific">Sabulicella glaciei</name>
    <dbReference type="NCBI Taxonomy" id="2984948"/>
    <lineage>
        <taxon>Bacteria</taxon>
        <taxon>Pseudomonadati</taxon>
        <taxon>Pseudomonadota</taxon>
        <taxon>Alphaproteobacteria</taxon>
        <taxon>Acetobacterales</taxon>
        <taxon>Acetobacteraceae</taxon>
        <taxon>Sabulicella</taxon>
    </lineage>
</organism>
<evidence type="ECO:0000256" key="6">
    <source>
        <dbReference type="ARBA" id="ARBA00022741"/>
    </source>
</evidence>
<comment type="catalytic activity">
    <reaction evidence="10 11">
        <text>dTMP + ATP = dTDP + ADP</text>
        <dbReference type="Rhea" id="RHEA:13517"/>
        <dbReference type="ChEBI" id="CHEBI:30616"/>
        <dbReference type="ChEBI" id="CHEBI:58369"/>
        <dbReference type="ChEBI" id="CHEBI:63528"/>
        <dbReference type="ChEBI" id="CHEBI:456216"/>
        <dbReference type="EC" id="2.7.4.9"/>
    </reaction>
</comment>
<evidence type="ECO:0000256" key="3">
    <source>
        <dbReference type="ARBA" id="ARBA00017144"/>
    </source>
</evidence>
<sequence>MKGRFVTLEGGEGAGKTTQGGRLAAALCARGLPVMRTREPGGSFRAEALRSFILSQGGWDPLAEMALHFAARREHWSRLIRPALEAGITVICDRFHDSTFAYQVAGQGGDAGAFEALRHALVPDAVPDATILLDIPPQAGLSRARDANRYEAMGPEFHARVREGFLRRASAEPDRIAVLDATRPQAEVTEAALRRVLHGA</sequence>
<dbReference type="PROSITE" id="PS01331">
    <property type="entry name" value="THYMIDYLATE_KINASE"/>
    <property type="match status" value="1"/>
</dbReference>
<keyword evidence="7 11" id="KW-0418">Kinase</keyword>
<dbReference type="InterPro" id="IPR027417">
    <property type="entry name" value="P-loop_NTPase"/>
</dbReference>
<dbReference type="CDD" id="cd01672">
    <property type="entry name" value="TMPK"/>
    <property type="match status" value="1"/>
</dbReference>
<dbReference type="InterPro" id="IPR018095">
    <property type="entry name" value="Thymidylate_kin_CS"/>
</dbReference>
<dbReference type="Proteomes" id="UP001526430">
    <property type="component" value="Unassembled WGS sequence"/>
</dbReference>
<protein>
    <recommendedName>
        <fullName evidence="3 11">Thymidylate kinase</fullName>
        <ecNumber evidence="2 11">2.7.4.9</ecNumber>
    </recommendedName>
    <alternativeName>
        <fullName evidence="9 11">dTMP kinase</fullName>
    </alternativeName>
</protein>
<dbReference type="InterPro" id="IPR039430">
    <property type="entry name" value="Thymidylate_kin-like_dom"/>
</dbReference>
<evidence type="ECO:0000256" key="1">
    <source>
        <dbReference type="ARBA" id="ARBA00009776"/>
    </source>
</evidence>
<dbReference type="Pfam" id="PF02223">
    <property type="entry name" value="Thymidylate_kin"/>
    <property type="match status" value="1"/>
</dbReference>
<dbReference type="Gene3D" id="3.40.50.300">
    <property type="entry name" value="P-loop containing nucleotide triphosphate hydrolases"/>
    <property type="match status" value="1"/>
</dbReference>
<dbReference type="GO" id="GO:0004798">
    <property type="term" value="F:dTMP kinase activity"/>
    <property type="evidence" value="ECO:0007669"/>
    <property type="project" value="UniProtKB-EC"/>
</dbReference>
<comment type="caution">
    <text evidence="13">The sequence shown here is derived from an EMBL/GenBank/DDBJ whole genome shotgun (WGS) entry which is preliminary data.</text>
</comment>
<comment type="similarity">
    <text evidence="1 11">Belongs to the thymidylate kinase family.</text>
</comment>
<evidence type="ECO:0000256" key="11">
    <source>
        <dbReference type="HAMAP-Rule" id="MF_00165"/>
    </source>
</evidence>
<reference evidence="13 14" key="1">
    <citation type="submission" date="2022-10" db="EMBL/GenBank/DDBJ databases">
        <title>Roseococcus glaciei nov., sp. nov., isolated from glacier.</title>
        <authorList>
            <person name="Liu Q."/>
            <person name="Xin Y.-H."/>
        </authorList>
    </citation>
    <scope>NUCLEOTIDE SEQUENCE [LARGE SCALE GENOMIC DNA]</scope>
    <source>
        <strain evidence="13 14">MDT2-1-1</strain>
    </source>
</reference>
<evidence type="ECO:0000256" key="10">
    <source>
        <dbReference type="ARBA" id="ARBA00048743"/>
    </source>
</evidence>
<proteinExistence type="inferred from homology"/>
<evidence type="ECO:0000256" key="7">
    <source>
        <dbReference type="ARBA" id="ARBA00022777"/>
    </source>
</evidence>
<comment type="function">
    <text evidence="11">Phosphorylation of dTMP to form dTDP in both de novo and salvage pathways of dTTP synthesis.</text>
</comment>
<gene>
    <name evidence="11 13" type="primary">tmk</name>
    <name evidence="13" type="ORF">OF850_03205</name>
</gene>
<dbReference type="NCBIfam" id="TIGR00041">
    <property type="entry name" value="DTMP_kinase"/>
    <property type="match status" value="1"/>
</dbReference>
<dbReference type="PANTHER" id="PTHR10344">
    <property type="entry name" value="THYMIDYLATE KINASE"/>
    <property type="match status" value="1"/>
</dbReference>
<dbReference type="HAMAP" id="MF_00165">
    <property type="entry name" value="Thymidylate_kinase"/>
    <property type="match status" value="1"/>
</dbReference>
<feature type="domain" description="Thymidylate kinase-like" evidence="12">
    <location>
        <begin position="8"/>
        <end position="190"/>
    </location>
</feature>
<dbReference type="EC" id="2.7.4.9" evidence="2 11"/>
<dbReference type="PANTHER" id="PTHR10344:SF4">
    <property type="entry name" value="UMP-CMP KINASE 2, MITOCHONDRIAL"/>
    <property type="match status" value="1"/>
</dbReference>
<keyword evidence="6 11" id="KW-0547">Nucleotide-binding</keyword>